<proteinExistence type="inferred from homology"/>
<feature type="transmembrane region" description="Helical" evidence="10">
    <location>
        <begin position="6"/>
        <end position="23"/>
    </location>
</feature>
<keyword evidence="8 10" id="KW-1133">Transmembrane helix</keyword>
<protein>
    <recommendedName>
        <fullName evidence="4">Nicotinamide riboside transporter PnuC</fullName>
    </recommendedName>
</protein>
<dbReference type="PANTHER" id="PTHR36122">
    <property type="entry name" value="NICOTINAMIDE RIBOSIDE TRANSPORTER PNUC"/>
    <property type="match status" value="1"/>
</dbReference>
<dbReference type="EMBL" id="CP103416">
    <property type="protein sequence ID" value="UVW34422.1"/>
    <property type="molecule type" value="Genomic_DNA"/>
</dbReference>
<evidence type="ECO:0000313" key="12">
    <source>
        <dbReference type="Proteomes" id="UP001059934"/>
    </source>
</evidence>
<evidence type="ECO:0000256" key="2">
    <source>
        <dbReference type="ARBA" id="ARBA00004651"/>
    </source>
</evidence>
<evidence type="ECO:0000256" key="9">
    <source>
        <dbReference type="ARBA" id="ARBA00023136"/>
    </source>
</evidence>
<feature type="transmembrane region" description="Helical" evidence="10">
    <location>
        <begin position="163"/>
        <end position="182"/>
    </location>
</feature>
<evidence type="ECO:0000256" key="7">
    <source>
        <dbReference type="ARBA" id="ARBA00022692"/>
    </source>
</evidence>
<keyword evidence="7 10" id="KW-0812">Transmembrane</keyword>
<keyword evidence="6" id="KW-1003">Cell membrane</keyword>
<evidence type="ECO:0000256" key="10">
    <source>
        <dbReference type="SAM" id="Phobius"/>
    </source>
</evidence>
<keyword evidence="5" id="KW-0813">Transport</keyword>
<evidence type="ECO:0000256" key="5">
    <source>
        <dbReference type="ARBA" id="ARBA00022448"/>
    </source>
</evidence>
<evidence type="ECO:0000256" key="1">
    <source>
        <dbReference type="ARBA" id="ARBA00002672"/>
    </source>
</evidence>
<keyword evidence="9 10" id="KW-0472">Membrane</keyword>
<evidence type="ECO:0000256" key="8">
    <source>
        <dbReference type="ARBA" id="ARBA00022989"/>
    </source>
</evidence>
<dbReference type="Proteomes" id="UP001059934">
    <property type="component" value="Chromosome"/>
</dbReference>
<name>A0ABY5TKN5_9GAMM</name>
<dbReference type="Pfam" id="PF04973">
    <property type="entry name" value="NMN_transporter"/>
    <property type="match status" value="1"/>
</dbReference>
<comment type="subcellular location">
    <subcellularLocation>
        <location evidence="2">Cell membrane</location>
        <topology evidence="2">Multi-pass membrane protein</topology>
    </subcellularLocation>
</comment>
<dbReference type="PANTHER" id="PTHR36122:SF2">
    <property type="entry name" value="NICOTINAMIDE RIBOSIDE TRANSPORTER PNUC"/>
    <property type="match status" value="1"/>
</dbReference>
<evidence type="ECO:0000256" key="6">
    <source>
        <dbReference type="ARBA" id="ARBA00022475"/>
    </source>
</evidence>
<comment type="similarity">
    <text evidence="3">Belongs to the nicotinamide ribonucleoside (NR) uptake permease (TC 4.B.1) family.</text>
</comment>
<evidence type="ECO:0000313" key="11">
    <source>
        <dbReference type="EMBL" id="UVW34422.1"/>
    </source>
</evidence>
<organism evidence="11 12">
    <name type="scientific">SAR92 clade bacterium H455</name>
    <dbReference type="NCBI Taxonomy" id="2974818"/>
    <lineage>
        <taxon>Bacteria</taxon>
        <taxon>Pseudomonadati</taxon>
        <taxon>Pseudomonadota</taxon>
        <taxon>Gammaproteobacteria</taxon>
        <taxon>Cellvibrionales</taxon>
        <taxon>Porticoccaceae</taxon>
        <taxon>SAR92 clade</taxon>
    </lineage>
</organism>
<evidence type="ECO:0000256" key="4">
    <source>
        <dbReference type="ARBA" id="ARBA00017522"/>
    </source>
</evidence>
<accession>A0ABY5TKN5</accession>
<feature type="transmembrane region" description="Helical" evidence="10">
    <location>
        <begin position="28"/>
        <end position="44"/>
    </location>
</feature>
<reference evidence="11" key="1">
    <citation type="submission" date="2022-08" db="EMBL/GenBank/DDBJ databases">
        <title>Catabolic pathway analysis in culturable SAR92 clade bacteria reveals their overlooked roles in DMSP degradation in coastal seas.</title>
        <authorList>
            <person name="He X."/>
            <person name="Zhang X."/>
            <person name="Zhang Y."/>
        </authorList>
    </citation>
    <scope>NUCLEOTIDE SEQUENCE</scope>
    <source>
        <strain evidence="11">H455</strain>
    </source>
</reference>
<gene>
    <name evidence="11" type="primary">pnuC</name>
    <name evidence="11" type="ORF">NYF23_10405</name>
</gene>
<dbReference type="InterPro" id="IPR006419">
    <property type="entry name" value="NMN_transpt_PnuC"/>
</dbReference>
<evidence type="ECO:0000256" key="3">
    <source>
        <dbReference type="ARBA" id="ARBA00006669"/>
    </source>
</evidence>
<comment type="function">
    <text evidence="1">Required for nicotinamide riboside transport across the inner membrane.</text>
</comment>
<feature type="transmembrane region" description="Helical" evidence="10">
    <location>
        <begin position="50"/>
        <end position="70"/>
    </location>
</feature>
<feature type="transmembrane region" description="Helical" evidence="10">
    <location>
        <begin position="91"/>
        <end position="109"/>
    </location>
</feature>
<keyword evidence="12" id="KW-1185">Reference proteome</keyword>
<dbReference type="NCBIfam" id="TIGR01528">
    <property type="entry name" value="NMN_trans_PnuC"/>
    <property type="match status" value="1"/>
</dbReference>
<sequence>MFDWVNLETVAVALAIAYLLLAIKENSLCWYCAFFSTAIYVWIFGDVSLYMESALNIFYMAMAVYGWYQWQRGGEQNSDLSISRWNPRQHINAIFLIAVATAVSGYLLANNSDARLPYLDSFTTWGAVLTTVMVARKVIDNWLYWIVINSASIYLYWDRELYQTVALLLLYMVLSVMGYRFWLKSLQQQNLAANSLVDEVQPSVYATASANSR</sequence>